<accession>D6LF22</accession>
<dbReference type="Proteomes" id="UP000003964">
    <property type="component" value="Unassembled WGS sequence"/>
</dbReference>
<protein>
    <submittedName>
        <fullName evidence="2">Lipoprotein</fullName>
    </submittedName>
</protein>
<gene>
    <name evidence="2" type="ORF">HMPREF0400_00310</name>
</gene>
<sequence>MKIVYYIDRTKENEGVKMKKNTEILEIENMIFVRGGKYKSLFLNKEREVCDLEVCKYTITQNMWIEIMGNNPSYHIGGRKPVEQISWWDTLEFCNEMSKKYHLEPVYNITYDNFDNPILKINQIGGKAVEVNKADFKKTEGFRLPTEIEWEWFARGGEVAKEQGNFDYDYSGSDNIDEVAWYWGNSKEGTQDVGMKKANQLGLYDCSGNVWEWCFKTGDCYMLKGGSFYDFNEFCLVNNRDRDTTPNRKEGNIGFRIVRTKNKE</sequence>
<name>D6LF22_9FUSO</name>
<dbReference type="PANTHER" id="PTHR23150:SF19">
    <property type="entry name" value="FORMYLGLYCINE-GENERATING ENZYME"/>
    <property type="match status" value="1"/>
</dbReference>
<reference evidence="2 3" key="1">
    <citation type="submission" date="2010-03" db="EMBL/GenBank/DDBJ databases">
        <title>The Genome Sequence of Fusobacterium sp. 1_1_41FAA.</title>
        <authorList>
            <consortium name="The Broad Institute Genome Sequencing Platform"/>
            <person name="Ward D."/>
            <person name="Earl A."/>
            <person name="Feldgarden M."/>
            <person name="Gevers D."/>
            <person name="Young S.K."/>
            <person name="Zeng Q."/>
            <person name="Koehrsen M."/>
            <person name="Alvarado L."/>
            <person name="Berlin A."/>
            <person name="Borenstein D."/>
            <person name="Chapman S."/>
            <person name="Chen Z."/>
            <person name="Engels R."/>
            <person name="Freedman E."/>
            <person name="Gellesch M."/>
            <person name="Goldberg J."/>
            <person name="Griggs A."/>
            <person name="Gujja S."/>
            <person name="Heilman E."/>
            <person name="Heiman D."/>
            <person name="Hepburn T."/>
            <person name="Howarth C."/>
            <person name="Jen D."/>
            <person name="Larson L."/>
            <person name="Mehta T."/>
            <person name="Park D."/>
            <person name="Pearson M."/>
            <person name="Richards J."/>
            <person name="Roberts A."/>
            <person name="Saif S."/>
            <person name="Shea T."/>
            <person name="Shenoy N."/>
            <person name="Sisk P."/>
            <person name="Stolte C."/>
            <person name="Sykes S."/>
            <person name="Walk T."/>
            <person name="White J."/>
            <person name="Yandava C."/>
            <person name="Strauss J.C."/>
            <person name="Ambrose C.E."/>
            <person name="Allen-Vercoe E."/>
            <person name="Haas B."/>
            <person name="Henn M.R."/>
            <person name="Nusbaum C."/>
            <person name="Birren B."/>
        </authorList>
    </citation>
    <scope>NUCLEOTIDE SEQUENCE [LARGE SCALE GENOMIC DNA]</scope>
    <source>
        <strain evidence="2 3">1_1_41FAA</strain>
    </source>
</reference>
<evidence type="ECO:0000259" key="1">
    <source>
        <dbReference type="Pfam" id="PF03781"/>
    </source>
</evidence>
<dbReference type="Gene3D" id="3.90.1580.10">
    <property type="entry name" value="paralog of FGE (formylglycine-generating enzyme)"/>
    <property type="match status" value="1"/>
</dbReference>
<dbReference type="EMBL" id="GG770381">
    <property type="protein sequence ID" value="EFG28757.2"/>
    <property type="molecule type" value="Genomic_DNA"/>
</dbReference>
<dbReference type="AlphaFoldDB" id="D6LF22"/>
<dbReference type="InterPro" id="IPR051043">
    <property type="entry name" value="Sulfatase_Mod_Factor_Kinase"/>
</dbReference>
<proteinExistence type="predicted"/>
<feature type="domain" description="Sulfatase-modifying factor enzyme-like" evidence="1">
    <location>
        <begin position="51"/>
        <end position="259"/>
    </location>
</feature>
<evidence type="ECO:0000313" key="2">
    <source>
        <dbReference type="EMBL" id="EFG28757.2"/>
    </source>
</evidence>
<dbReference type="GO" id="GO:0120147">
    <property type="term" value="F:formylglycine-generating oxidase activity"/>
    <property type="evidence" value="ECO:0007669"/>
    <property type="project" value="TreeGrafter"/>
</dbReference>
<keyword evidence="2" id="KW-0449">Lipoprotein</keyword>
<dbReference type="PANTHER" id="PTHR23150">
    <property type="entry name" value="SULFATASE MODIFYING FACTOR 1, 2"/>
    <property type="match status" value="1"/>
</dbReference>
<dbReference type="Pfam" id="PF03781">
    <property type="entry name" value="FGE-sulfatase"/>
    <property type="match status" value="1"/>
</dbReference>
<dbReference type="InterPro" id="IPR005532">
    <property type="entry name" value="SUMF_dom"/>
</dbReference>
<organism evidence="2 3">
    <name type="scientific">Fusobacterium periodonticum 1_1_41FAA</name>
    <dbReference type="NCBI Taxonomy" id="469621"/>
    <lineage>
        <taxon>Bacteria</taxon>
        <taxon>Fusobacteriati</taxon>
        <taxon>Fusobacteriota</taxon>
        <taxon>Fusobacteriia</taxon>
        <taxon>Fusobacteriales</taxon>
        <taxon>Fusobacteriaceae</taxon>
        <taxon>Fusobacterium</taxon>
    </lineage>
</organism>
<evidence type="ECO:0000313" key="3">
    <source>
        <dbReference type="Proteomes" id="UP000003964"/>
    </source>
</evidence>
<dbReference type="InterPro" id="IPR042095">
    <property type="entry name" value="SUMF_sf"/>
</dbReference>
<dbReference type="SUPFAM" id="SSF56436">
    <property type="entry name" value="C-type lectin-like"/>
    <property type="match status" value="1"/>
</dbReference>
<dbReference type="InterPro" id="IPR016187">
    <property type="entry name" value="CTDL_fold"/>
</dbReference>